<dbReference type="GO" id="GO:0016620">
    <property type="term" value="F:oxidoreductase activity, acting on the aldehyde or oxo group of donors, NAD or NADP as acceptor"/>
    <property type="evidence" value="ECO:0007669"/>
    <property type="project" value="InterPro"/>
</dbReference>
<dbReference type="PANTHER" id="PTHR43111:SF1">
    <property type="entry name" value="ALDEHYDE DEHYDROGENASE B-RELATED"/>
    <property type="match status" value="1"/>
</dbReference>
<accession>A0A6N9H836</accession>
<evidence type="ECO:0000259" key="6">
    <source>
        <dbReference type="Pfam" id="PF01575"/>
    </source>
</evidence>
<evidence type="ECO:0000313" key="7">
    <source>
        <dbReference type="EMBL" id="MYM19734.1"/>
    </source>
</evidence>
<feature type="region of interest" description="Disordered" evidence="4">
    <location>
        <begin position="35"/>
        <end position="206"/>
    </location>
</feature>
<dbReference type="SUPFAM" id="SSF53720">
    <property type="entry name" value="ALDH-like"/>
    <property type="match status" value="1"/>
</dbReference>
<evidence type="ECO:0000256" key="1">
    <source>
        <dbReference type="ARBA" id="ARBA00005254"/>
    </source>
</evidence>
<dbReference type="Gene3D" id="3.40.605.10">
    <property type="entry name" value="Aldehyde Dehydrogenase, Chain A, domain 1"/>
    <property type="match status" value="2"/>
</dbReference>
<dbReference type="Gene3D" id="3.40.309.10">
    <property type="entry name" value="Aldehyde Dehydrogenase, Chain A, domain 2"/>
    <property type="match status" value="2"/>
</dbReference>
<dbReference type="InterPro" id="IPR015590">
    <property type="entry name" value="Aldehyde_DH_dom"/>
</dbReference>
<evidence type="ECO:0000256" key="2">
    <source>
        <dbReference type="ARBA" id="ARBA00009986"/>
    </source>
</evidence>
<dbReference type="AlphaFoldDB" id="A0A6N9H836"/>
<feature type="region of interest" description="Disordered" evidence="4">
    <location>
        <begin position="1"/>
        <end position="21"/>
    </location>
</feature>
<comment type="similarity">
    <text evidence="2">Belongs to the aldehyde dehydrogenase family.</text>
</comment>
<feature type="compositionally biased region" description="Basic and acidic residues" evidence="4">
    <location>
        <begin position="165"/>
        <end position="175"/>
    </location>
</feature>
<dbReference type="InterPro" id="IPR029069">
    <property type="entry name" value="HotDog_dom_sf"/>
</dbReference>
<dbReference type="SUPFAM" id="SSF54637">
    <property type="entry name" value="Thioesterase/thiol ester dehydrase-isomerase"/>
    <property type="match status" value="1"/>
</dbReference>
<feature type="compositionally biased region" description="Basic and acidic residues" evidence="4">
    <location>
        <begin position="186"/>
        <end position="196"/>
    </location>
</feature>
<evidence type="ECO:0000256" key="3">
    <source>
        <dbReference type="ARBA" id="ARBA00023002"/>
    </source>
</evidence>
<dbReference type="InterPro" id="IPR016162">
    <property type="entry name" value="Ald_DH_N"/>
</dbReference>
<feature type="domain" description="Aldehyde dehydrogenase" evidence="5">
    <location>
        <begin position="437"/>
        <end position="512"/>
    </location>
</feature>
<feature type="compositionally biased region" description="Low complexity" evidence="4">
    <location>
        <begin position="92"/>
        <end position="106"/>
    </location>
</feature>
<dbReference type="NCBIfam" id="TIGR02278">
    <property type="entry name" value="PaaN-DH"/>
    <property type="match status" value="1"/>
</dbReference>
<evidence type="ECO:0000259" key="5">
    <source>
        <dbReference type="Pfam" id="PF00171"/>
    </source>
</evidence>
<feature type="compositionally biased region" description="Basic residues" evidence="4">
    <location>
        <begin position="62"/>
        <end position="71"/>
    </location>
</feature>
<evidence type="ECO:0000313" key="8">
    <source>
        <dbReference type="Proteomes" id="UP000469215"/>
    </source>
</evidence>
<organism evidence="7 8">
    <name type="scientific">Brevibacterium rongguiense</name>
    <dbReference type="NCBI Taxonomy" id="2695267"/>
    <lineage>
        <taxon>Bacteria</taxon>
        <taxon>Bacillati</taxon>
        <taxon>Actinomycetota</taxon>
        <taxon>Actinomycetes</taxon>
        <taxon>Micrococcales</taxon>
        <taxon>Brevibacteriaceae</taxon>
        <taxon>Brevibacterium</taxon>
    </lineage>
</organism>
<feature type="compositionally biased region" description="Basic and acidic residues" evidence="4">
    <location>
        <begin position="109"/>
        <end position="122"/>
    </location>
</feature>
<evidence type="ECO:0000256" key="4">
    <source>
        <dbReference type="SAM" id="MobiDB-lite"/>
    </source>
</evidence>
<feature type="compositionally biased region" description="Basic and acidic residues" evidence="4">
    <location>
        <begin position="405"/>
        <end position="422"/>
    </location>
</feature>
<feature type="region of interest" description="Disordered" evidence="4">
    <location>
        <begin position="405"/>
        <end position="432"/>
    </location>
</feature>
<protein>
    <submittedName>
        <fullName evidence="7">Phenylacetic acid degradation bifunctional protein PaaZ</fullName>
    </submittedName>
</protein>
<proteinExistence type="inferred from homology"/>
<gene>
    <name evidence="7" type="primary">paaZ</name>
    <name evidence="7" type="ORF">GSY69_07070</name>
</gene>
<dbReference type="PANTHER" id="PTHR43111">
    <property type="entry name" value="ALDEHYDE DEHYDROGENASE B-RELATED"/>
    <property type="match status" value="1"/>
</dbReference>
<dbReference type="InterPro" id="IPR016161">
    <property type="entry name" value="Ald_DH/histidinol_DH"/>
</dbReference>
<dbReference type="EMBL" id="WWEQ01000023">
    <property type="protein sequence ID" value="MYM19734.1"/>
    <property type="molecule type" value="Genomic_DNA"/>
</dbReference>
<name>A0A6N9H836_9MICO</name>
<dbReference type="InterPro" id="IPR011966">
    <property type="entry name" value="PaaN-DH"/>
</dbReference>
<comment type="caution">
    <text evidence="7">The sequence shown here is derived from an EMBL/GenBank/DDBJ whole genome shotgun (WGS) entry which is preliminary data.</text>
</comment>
<feature type="compositionally biased region" description="Basic residues" evidence="4">
    <location>
        <begin position="1"/>
        <end position="19"/>
    </location>
</feature>
<dbReference type="Pfam" id="PF00171">
    <property type="entry name" value="Aldedh"/>
    <property type="match status" value="2"/>
</dbReference>
<dbReference type="Gene3D" id="3.10.129.10">
    <property type="entry name" value="Hotdog Thioesterase"/>
    <property type="match status" value="1"/>
</dbReference>
<dbReference type="Proteomes" id="UP000469215">
    <property type="component" value="Unassembled WGS sequence"/>
</dbReference>
<dbReference type="InterPro" id="IPR002539">
    <property type="entry name" value="MaoC-like_dom"/>
</dbReference>
<comment type="similarity">
    <text evidence="1">Belongs to the enoyl-CoA hydratase/isomerase family.</text>
</comment>
<dbReference type="Pfam" id="PF01575">
    <property type="entry name" value="MaoC_dehydratas"/>
    <property type="match status" value="1"/>
</dbReference>
<feature type="domain" description="Aldehyde dehydrogenase" evidence="5">
    <location>
        <begin position="210"/>
        <end position="388"/>
    </location>
</feature>
<sequence length="754" mass="79542">MRSRHDRRFRPHRTAHRAAGRPALVCSRALARARPGGPRLGGAGARCQHRCPRHGGDERGLRPRRNRRLRPRGGPAGARRAHLPPARDDPQAPGTTPHGAGAGVPPDLADDRHDGGRRPERRGGRHRHPLRLLLRGPAPDAQRRAHARRGGGAAGEGLHVRRRARVDERRRRGGADQRVQLPRVGHAREARPDVRRRPPGHRQARHATAQVAWAVVRDIVGSGLLPDGALQLVCGRLDGLFDALGEQDAIAFTGSAATARTLAASPCVVERGTRFTAEADSLNFSLLGPDARPGTPEFDLFIDSLVTEMTAKAGQKCTAIRRALVPAGAVAEVRAAAAARLAAAVVGDPRDPNTTMGPLVSAAQREDVLDAVDALVAAGAQAAVGGREASDELARRLRAERCERDGLSERDARGEQDARGERAGSGASAGDAAQAAGAADGVAEGGAFVAPTLLVAEDPWADAIHDVEAFGPVAVLIGYQDLDEAVRLARRGRGSLVGSVVSHDVDTVRAVVMGTAPWHGRLLVLDRDDAKRQTGHGSPLPQLIHGGPGRAGGGEELGGLRGVTHFMQRTALQASPQMLGALTHTWVEGAPRHTDGEHPFALSLSELRLGDAIVAGPRTVTLEDIDHFAQFTGDTFYAHTDEEAARANPFFPGRVAHGYLVVSFAAGLFVWPDPGPVLANYGLENLSFITPVSPGDALTVTLTAKQITPREGSDYGEVRWDAQVVNQDGAPVAAYDVLTLVAKERAAVGGGAAG</sequence>
<feature type="domain" description="MaoC-like" evidence="6">
    <location>
        <begin position="616"/>
        <end position="719"/>
    </location>
</feature>
<keyword evidence="8" id="KW-1185">Reference proteome</keyword>
<keyword evidence="3" id="KW-0560">Oxidoreductase</keyword>
<dbReference type="InterPro" id="IPR016163">
    <property type="entry name" value="Ald_DH_C"/>
</dbReference>
<reference evidence="7 8" key="1">
    <citation type="submission" date="2020-01" db="EMBL/GenBank/DDBJ databases">
        <authorList>
            <person name="Deng T."/>
        </authorList>
    </citation>
    <scope>NUCLEOTIDE SEQUENCE [LARGE SCALE GENOMIC DNA]</scope>
    <source>
        <strain evidence="7 8">5221</strain>
    </source>
</reference>